<dbReference type="KEGG" id="gtr:GLOTRDRAFT_25151"/>
<organism evidence="4 5">
    <name type="scientific">Gloeophyllum trabeum (strain ATCC 11539 / FP-39264 / Madison 617)</name>
    <name type="common">Brown rot fungus</name>
    <dbReference type="NCBI Taxonomy" id="670483"/>
    <lineage>
        <taxon>Eukaryota</taxon>
        <taxon>Fungi</taxon>
        <taxon>Dikarya</taxon>
        <taxon>Basidiomycota</taxon>
        <taxon>Agaricomycotina</taxon>
        <taxon>Agaricomycetes</taxon>
        <taxon>Gloeophyllales</taxon>
        <taxon>Gloeophyllaceae</taxon>
        <taxon>Gloeophyllum</taxon>
    </lineage>
</organism>
<dbReference type="eggNOG" id="KOG4585">
    <property type="taxonomic scope" value="Eukaryota"/>
</dbReference>
<sequence length="198" mass="22519">RADPHTFDRLIEKISSDSVFQNNSLNSQLPIDQQLVITLYHFGHNGNAAGLQNVANWAGVAKGTVLLAMRHVITAILHPGFMKEAAKRWVHAYSCRTWRDGWCLVEGTLIPLHDRPFWYSESCFDQKCNYSLNIQVVLLPNLRIIDFGYGFTGSTHDSMAWEGTRIAQEAEDAFEGEEFIWADSAYPIKTWLVAPYKK</sequence>
<feature type="domain" description="DDE Tnp4" evidence="3">
    <location>
        <begin position="107"/>
        <end position="197"/>
    </location>
</feature>
<evidence type="ECO:0000313" key="5">
    <source>
        <dbReference type="Proteomes" id="UP000030669"/>
    </source>
</evidence>
<dbReference type="InterPro" id="IPR027806">
    <property type="entry name" value="HARBI1_dom"/>
</dbReference>
<keyword evidence="5" id="KW-1185">Reference proteome</keyword>
<feature type="non-terminal residue" evidence="4">
    <location>
        <position position="198"/>
    </location>
</feature>
<dbReference type="Pfam" id="PF13359">
    <property type="entry name" value="DDE_Tnp_4"/>
    <property type="match status" value="1"/>
</dbReference>
<evidence type="ECO:0000256" key="2">
    <source>
        <dbReference type="ARBA" id="ARBA00022723"/>
    </source>
</evidence>
<evidence type="ECO:0000256" key="1">
    <source>
        <dbReference type="ARBA" id="ARBA00001968"/>
    </source>
</evidence>
<accession>S7RAH2</accession>
<dbReference type="OMA" id="ATEDECA"/>
<proteinExistence type="predicted"/>
<feature type="non-terminal residue" evidence="4">
    <location>
        <position position="1"/>
    </location>
</feature>
<dbReference type="RefSeq" id="XP_007870148.1">
    <property type="nucleotide sequence ID" value="XM_007871957.1"/>
</dbReference>
<reference evidence="4 5" key="1">
    <citation type="journal article" date="2012" name="Science">
        <title>The Paleozoic origin of enzymatic lignin decomposition reconstructed from 31 fungal genomes.</title>
        <authorList>
            <person name="Floudas D."/>
            <person name="Binder M."/>
            <person name="Riley R."/>
            <person name="Barry K."/>
            <person name="Blanchette R.A."/>
            <person name="Henrissat B."/>
            <person name="Martinez A.T."/>
            <person name="Otillar R."/>
            <person name="Spatafora J.W."/>
            <person name="Yadav J.S."/>
            <person name="Aerts A."/>
            <person name="Benoit I."/>
            <person name="Boyd A."/>
            <person name="Carlson A."/>
            <person name="Copeland A."/>
            <person name="Coutinho P.M."/>
            <person name="de Vries R.P."/>
            <person name="Ferreira P."/>
            <person name="Findley K."/>
            <person name="Foster B."/>
            <person name="Gaskell J."/>
            <person name="Glotzer D."/>
            <person name="Gorecki P."/>
            <person name="Heitman J."/>
            <person name="Hesse C."/>
            <person name="Hori C."/>
            <person name="Igarashi K."/>
            <person name="Jurgens J.A."/>
            <person name="Kallen N."/>
            <person name="Kersten P."/>
            <person name="Kohler A."/>
            <person name="Kuees U."/>
            <person name="Kumar T.K.A."/>
            <person name="Kuo A."/>
            <person name="LaButti K."/>
            <person name="Larrondo L.F."/>
            <person name="Lindquist E."/>
            <person name="Ling A."/>
            <person name="Lombard V."/>
            <person name="Lucas S."/>
            <person name="Lundell T."/>
            <person name="Martin R."/>
            <person name="McLaughlin D.J."/>
            <person name="Morgenstern I."/>
            <person name="Morin E."/>
            <person name="Murat C."/>
            <person name="Nagy L.G."/>
            <person name="Nolan M."/>
            <person name="Ohm R.A."/>
            <person name="Patyshakuliyeva A."/>
            <person name="Rokas A."/>
            <person name="Ruiz-Duenas F.J."/>
            <person name="Sabat G."/>
            <person name="Salamov A."/>
            <person name="Samejima M."/>
            <person name="Schmutz J."/>
            <person name="Slot J.C."/>
            <person name="St John F."/>
            <person name="Stenlid J."/>
            <person name="Sun H."/>
            <person name="Sun S."/>
            <person name="Syed K."/>
            <person name="Tsang A."/>
            <person name="Wiebenga A."/>
            <person name="Young D."/>
            <person name="Pisabarro A."/>
            <person name="Eastwood D.C."/>
            <person name="Martin F."/>
            <person name="Cullen D."/>
            <person name="Grigoriev I.V."/>
            <person name="Hibbett D.S."/>
        </authorList>
    </citation>
    <scope>NUCLEOTIDE SEQUENCE [LARGE SCALE GENOMIC DNA]</scope>
    <source>
        <strain evidence="4 5">ATCC 11539</strain>
    </source>
</reference>
<gene>
    <name evidence="4" type="ORF">GLOTRDRAFT_25151</name>
</gene>
<protein>
    <recommendedName>
        <fullName evidence="3">DDE Tnp4 domain-containing protein</fullName>
    </recommendedName>
</protein>
<dbReference type="GO" id="GO:0046872">
    <property type="term" value="F:metal ion binding"/>
    <property type="evidence" value="ECO:0007669"/>
    <property type="project" value="UniProtKB-KW"/>
</dbReference>
<name>S7RAH2_GLOTA</name>
<dbReference type="AlphaFoldDB" id="S7RAH2"/>
<dbReference type="GeneID" id="19305156"/>
<comment type="cofactor">
    <cofactor evidence="1">
        <name>a divalent metal cation</name>
        <dbReference type="ChEBI" id="CHEBI:60240"/>
    </cofactor>
</comment>
<evidence type="ECO:0000313" key="4">
    <source>
        <dbReference type="EMBL" id="EPQ51255.1"/>
    </source>
</evidence>
<keyword evidence="2" id="KW-0479">Metal-binding</keyword>
<dbReference type="HOGENOM" id="CLU_018552_1_2_1"/>
<evidence type="ECO:0000259" key="3">
    <source>
        <dbReference type="Pfam" id="PF13359"/>
    </source>
</evidence>
<dbReference type="OrthoDB" id="3246760at2759"/>
<dbReference type="EMBL" id="KB469311">
    <property type="protein sequence ID" value="EPQ51255.1"/>
    <property type="molecule type" value="Genomic_DNA"/>
</dbReference>
<dbReference type="Proteomes" id="UP000030669">
    <property type="component" value="Unassembled WGS sequence"/>
</dbReference>